<comment type="subcellular location">
    <subcellularLocation>
        <location evidence="14">Endomembrane system</location>
        <topology evidence="14">Single-pass type II membrane protein</topology>
    </subcellularLocation>
</comment>
<keyword evidence="10" id="KW-0482">Metalloprotease</keyword>
<dbReference type="InterPro" id="IPR007484">
    <property type="entry name" value="Peptidase_M28"/>
</dbReference>
<evidence type="ECO:0000256" key="6">
    <source>
        <dbReference type="ARBA" id="ARBA00022801"/>
    </source>
</evidence>
<dbReference type="InterPro" id="IPR003137">
    <property type="entry name" value="PA_domain"/>
</dbReference>
<dbReference type="GO" id="GO:0006508">
    <property type="term" value="P:proteolysis"/>
    <property type="evidence" value="ECO:0007669"/>
    <property type="project" value="UniProtKB-KW"/>
</dbReference>
<comment type="catalytic activity">
    <reaction evidence="13">
        <text>Release of an unsubstituted, C-terminal glutamyl residue, typically from Ac-Asp-Glu or folylpoly-gamma-glutamates.</text>
        <dbReference type="EC" id="3.4.17.21"/>
    </reaction>
</comment>
<evidence type="ECO:0000256" key="3">
    <source>
        <dbReference type="ARBA" id="ARBA00022670"/>
    </source>
</evidence>
<dbReference type="InterPro" id="IPR007365">
    <property type="entry name" value="TFR-like_dimer_dom"/>
</dbReference>
<dbReference type="SUPFAM" id="SSF47672">
    <property type="entry name" value="Transferrin receptor-like dimerisation domain"/>
    <property type="match status" value="1"/>
</dbReference>
<dbReference type="SUPFAM" id="SSF52025">
    <property type="entry name" value="PA domain"/>
    <property type="match status" value="1"/>
</dbReference>
<dbReference type="PANTHER" id="PTHR10404:SF46">
    <property type="entry name" value="VACUOLAR PROTEIN SORTING-ASSOCIATED PROTEIN 70"/>
    <property type="match status" value="1"/>
</dbReference>
<gene>
    <name evidence="21" type="primary">AMP1</name>
</gene>
<dbReference type="PANTHER" id="PTHR10404">
    <property type="entry name" value="N-ACETYLATED-ALPHA-LINKED ACIDIC DIPEPTIDASE"/>
    <property type="match status" value="1"/>
</dbReference>
<dbReference type="EMBL" id="OR466151">
    <property type="protein sequence ID" value="WLZ66616.1"/>
    <property type="molecule type" value="mRNA"/>
</dbReference>
<evidence type="ECO:0000256" key="15">
    <source>
        <dbReference type="ARBA" id="ARBA00066561"/>
    </source>
</evidence>
<evidence type="ECO:0000256" key="9">
    <source>
        <dbReference type="ARBA" id="ARBA00022989"/>
    </source>
</evidence>
<sequence>MKSSSAPQLSSGHDSLERARMFHLNIEDSAEMSTSLLALRVKRMALVKACLSSAVFIIAAALFVVSMNRVFGSWNLGKSNQRTRNEYHRDYLKMGCNETIAMHLRRLTDEPHVAGTAENFATAEYVLSTFKMYGLSDAYYKDYNVLLSYPLSRSLTLSSPGVETLRRFELREKEVKGDPYSSRSSKAIPSFHAYSPSGTSVAEVVYVNYGRVEDFRALERMGVNVTGAIVIARHGKIFRGDIVKNSARAGASAVVIYSDPFDFAGTVSEGNYPLTKWLPRSGVQRGTVFQKPGDPQSPGWPSGSSTRDSERLSANDLKTMLPSIPSLPISAEDAQVIMKSLGGPLAPPHWHGGLDLAAYRVGRGPGILNFTYVANQTTVPIRNVFAVIKGRYEPDRYVLLGNHRDAWTFGAVDPNSGTATLLDIARRLGKLAKQGWQPRRTIVLCSWDAEEYGSVGSTEWVEENYDLLYSRAVAYINVDCAVAGPGFFTSATPQLDNLLREATKQVVDPDYAPQTVYESWFAANNKSESAMIGRLGGGGSDFTSFLHHVGVPAIDIYYGNDYPVYHSLYDNYMWMEKFGDPQFRRHVAVAGIWGIIALKLGDEDILPFNYENYADELQSYTVALESQLKAAGTPPHVSTSPLHDSISDLRMAISKIKIEEKGLQGIESHFSDFQYWTPQRRAFNDRLLMAERAFTDSEGLPGKPWNKHLIYGETNENEYGSSSFPAISESLQKAAQTNASKQWLALQHEIWRVSRAIDRAARVLHGELT</sequence>
<feature type="domain" description="PA" evidence="18">
    <location>
        <begin position="202"/>
        <end position="287"/>
    </location>
</feature>
<dbReference type="GO" id="GO:0004181">
    <property type="term" value="F:metallocarboxypeptidase activity"/>
    <property type="evidence" value="ECO:0007669"/>
    <property type="project" value="UniProtKB-EC"/>
</dbReference>
<evidence type="ECO:0000256" key="11">
    <source>
        <dbReference type="ARBA" id="ARBA00023136"/>
    </source>
</evidence>
<evidence type="ECO:0000256" key="8">
    <source>
        <dbReference type="ARBA" id="ARBA00022968"/>
    </source>
</evidence>
<dbReference type="GO" id="GO:0046872">
    <property type="term" value="F:metal ion binding"/>
    <property type="evidence" value="ECO:0007669"/>
    <property type="project" value="UniProtKB-KW"/>
</dbReference>
<dbReference type="SUPFAM" id="SSF53187">
    <property type="entry name" value="Zn-dependent exopeptidases"/>
    <property type="match status" value="1"/>
</dbReference>
<reference evidence="21" key="2">
    <citation type="journal article" date="2024" name="Forests">
        <title>Identification of RNAi-Related Genes and Transcriptome Assembly of Loblolly Pine (Pinus taeda, L.) Seedlings Exposed to Insect-Specific dsRNA.</title>
        <authorList>
            <person name="Bragg Z."/>
            <person name="Rieske L.K."/>
        </authorList>
    </citation>
    <scope>NUCLEOTIDE SEQUENCE</scope>
    <source>
        <strain evidence="21">7-56xOP_6</strain>
        <tissue evidence="21">Whole plant</tissue>
    </source>
</reference>
<keyword evidence="6" id="KW-0378">Hydrolase</keyword>
<protein>
    <recommendedName>
        <fullName evidence="15">glutamate carboxypeptidase II</fullName>
        <ecNumber evidence="15">3.4.17.21</ecNumber>
    </recommendedName>
</protein>
<keyword evidence="3" id="KW-0645">Protease</keyword>
<evidence type="ECO:0000256" key="16">
    <source>
        <dbReference type="SAM" id="MobiDB-lite"/>
    </source>
</evidence>
<dbReference type="Pfam" id="PF04253">
    <property type="entry name" value="TFR_dimer"/>
    <property type="match status" value="1"/>
</dbReference>
<keyword evidence="5" id="KW-0479">Metal-binding</keyword>
<accession>A0AAT9XYX0</accession>
<feature type="domain" description="Transferrin receptor-like dimerisation" evidence="19">
    <location>
        <begin position="637"/>
        <end position="764"/>
    </location>
</feature>
<dbReference type="InterPro" id="IPR046450">
    <property type="entry name" value="PA_dom_sf"/>
</dbReference>
<keyword evidence="9 17" id="KW-1133">Transmembrane helix</keyword>
<dbReference type="Gene3D" id="1.20.930.40">
    <property type="entry name" value="Transferrin receptor-like, dimerisation domain"/>
    <property type="match status" value="1"/>
</dbReference>
<reference evidence="21" key="1">
    <citation type="submission" date="2023-08" db="EMBL/GenBank/DDBJ databases">
        <authorList>
            <person name="Bragg Z."/>
            <person name="Rieske L.K."/>
        </authorList>
    </citation>
    <scope>NUCLEOTIDE SEQUENCE</scope>
    <source>
        <strain evidence="21">7-56xOP_6</strain>
        <tissue evidence="21">Whole plant</tissue>
    </source>
</reference>
<dbReference type="InterPro" id="IPR036757">
    <property type="entry name" value="TFR-like_dimer_dom_sf"/>
</dbReference>
<dbReference type="GO" id="GO:0050793">
    <property type="term" value="P:regulation of developmental process"/>
    <property type="evidence" value="ECO:0007669"/>
    <property type="project" value="UniProtKB-ARBA"/>
</dbReference>
<evidence type="ECO:0000259" key="20">
    <source>
        <dbReference type="Pfam" id="PF04389"/>
    </source>
</evidence>
<evidence type="ECO:0000256" key="7">
    <source>
        <dbReference type="ARBA" id="ARBA00022833"/>
    </source>
</evidence>
<dbReference type="Pfam" id="PF04389">
    <property type="entry name" value="Peptidase_M28"/>
    <property type="match status" value="1"/>
</dbReference>
<keyword evidence="7" id="KW-0862">Zinc</keyword>
<name>A0AAT9XYX0_PINTA</name>
<dbReference type="GO" id="GO:0010073">
    <property type="term" value="P:meristem maintenance"/>
    <property type="evidence" value="ECO:0007669"/>
    <property type="project" value="UniProtKB-ARBA"/>
</dbReference>
<dbReference type="Gene3D" id="3.40.630.10">
    <property type="entry name" value="Zn peptidases"/>
    <property type="match status" value="1"/>
</dbReference>
<keyword evidence="8" id="KW-0735">Signal-anchor</keyword>
<dbReference type="GO" id="GO:0012505">
    <property type="term" value="C:endomembrane system"/>
    <property type="evidence" value="ECO:0007669"/>
    <property type="project" value="UniProtKB-SubCell"/>
</dbReference>
<evidence type="ECO:0000259" key="19">
    <source>
        <dbReference type="Pfam" id="PF04253"/>
    </source>
</evidence>
<keyword evidence="4 17" id="KW-0812">Transmembrane</keyword>
<evidence type="ECO:0000256" key="14">
    <source>
        <dbReference type="ARBA" id="ARBA00060399"/>
    </source>
</evidence>
<dbReference type="FunFam" id="1.20.930.40:FF:000001">
    <property type="entry name" value="N-acetylated-alpha-linked acidic dipeptidase 2"/>
    <property type="match status" value="1"/>
</dbReference>
<evidence type="ECO:0000256" key="4">
    <source>
        <dbReference type="ARBA" id="ARBA00022692"/>
    </source>
</evidence>
<dbReference type="CDD" id="cd08022">
    <property type="entry name" value="M28_PSMA_like"/>
    <property type="match status" value="1"/>
</dbReference>
<evidence type="ECO:0000256" key="5">
    <source>
        <dbReference type="ARBA" id="ARBA00022723"/>
    </source>
</evidence>
<dbReference type="CDD" id="cd02121">
    <property type="entry name" value="PA_GCPII_like"/>
    <property type="match status" value="1"/>
</dbReference>
<feature type="transmembrane region" description="Helical" evidence="17">
    <location>
        <begin position="45"/>
        <end position="65"/>
    </location>
</feature>
<evidence type="ECO:0000256" key="10">
    <source>
        <dbReference type="ARBA" id="ARBA00023049"/>
    </source>
</evidence>
<evidence type="ECO:0000256" key="1">
    <source>
        <dbReference type="ARBA" id="ARBA00001947"/>
    </source>
</evidence>
<dbReference type="Pfam" id="PF02225">
    <property type="entry name" value="PA"/>
    <property type="match status" value="1"/>
</dbReference>
<dbReference type="EC" id="3.4.17.21" evidence="15"/>
<evidence type="ECO:0000256" key="13">
    <source>
        <dbReference type="ARBA" id="ARBA00052003"/>
    </source>
</evidence>
<comment type="cofactor">
    <cofactor evidence="1">
        <name>Zn(2+)</name>
        <dbReference type="ChEBI" id="CHEBI:29105"/>
    </cofactor>
</comment>
<evidence type="ECO:0000313" key="21">
    <source>
        <dbReference type="EMBL" id="WLZ66616.1"/>
    </source>
</evidence>
<feature type="region of interest" description="Disordered" evidence="16">
    <location>
        <begin position="285"/>
        <end position="312"/>
    </location>
</feature>
<keyword evidence="11 17" id="KW-0472">Membrane</keyword>
<comment type="similarity">
    <text evidence="2">Belongs to the peptidase M28 family. M28B subfamily.</text>
</comment>
<keyword evidence="12" id="KW-0325">Glycoprotein</keyword>
<feature type="domain" description="Peptidase M28" evidence="20">
    <location>
        <begin position="383"/>
        <end position="574"/>
    </location>
</feature>
<dbReference type="InterPro" id="IPR039373">
    <property type="entry name" value="Peptidase_M28B"/>
</dbReference>
<evidence type="ECO:0000256" key="17">
    <source>
        <dbReference type="SAM" id="Phobius"/>
    </source>
</evidence>
<evidence type="ECO:0000259" key="18">
    <source>
        <dbReference type="Pfam" id="PF02225"/>
    </source>
</evidence>
<dbReference type="FunFam" id="3.40.630.10:FF:000164">
    <property type="entry name" value="Os01g0740650 protein"/>
    <property type="match status" value="1"/>
</dbReference>
<evidence type="ECO:0000256" key="2">
    <source>
        <dbReference type="ARBA" id="ARBA00005634"/>
    </source>
</evidence>
<evidence type="ECO:0000256" key="12">
    <source>
        <dbReference type="ARBA" id="ARBA00023180"/>
    </source>
</evidence>
<organism evidence="21">
    <name type="scientific">Pinus taeda</name>
    <name type="common">Loblolly pine</name>
    <dbReference type="NCBI Taxonomy" id="3352"/>
    <lineage>
        <taxon>Eukaryota</taxon>
        <taxon>Viridiplantae</taxon>
        <taxon>Streptophyta</taxon>
        <taxon>Embryophyta</taxon>
        <taxon>Tracheophyta</taxon>
        <taxon>Spermatophyta</taxon>
        <taxon>Pinopsida</taxon>
        <taxon>Pinidae</taxon>
        <taxon>Conifers I</taxon>
        <taxon>Pinales</taxon>
        <taxon>Pinaceae</taxon>
        <taxon>Pinus</taxon>
        <taxon>Pinus subgen. Pinus</taxon>
    </lineage>
</organism>
<proteinExistence type="evidence at transcript level"/>
<dbReference type="AlphaFoldDB" id="A0AAT9XYX0"/>
<dbReference type="Gene3D" id="3.50.30.30">
    <property type="match status" value="1"/>
</dbReference>